<name>A0A3L8T0P3_CHLGU</name>
<dbReference type="AlphaFoldDB" id="A0A3L8T0P3"/>
<evidence type="ECO:0000256" key="1">
    <source>
        <dbReference type="SAM" id="MobiDB-lite"/>
    </source>
</evidence>
<evidence type="ECO:0000313" key="2">
    <source>
        <dbReference type="EMBL" id="RLW12413.1"/>
    </source>
</evidence>
<organism evidence="2 3">
    <name type="scientific">Chloebia gouldiae</name>
    <name type="common">Gouldian finch</name>
    <name type="synonym">Erythrura gouldiae</name>
    <dbReference type="NCBI Taxonomy" id="44316"/>
    <lineage>
        <taxon>Eukaryota</taxon>
        <taxon>Metazoa</taxon>
        <taxon>Chordata</taxon>
        <taxon>Craniata</taxon>
        <taxon>Vertebrata</taxon>
        <taxon>Euteleostomi</taxon>
        <taxon>Archelosauria</taxon>
        <taxon>Archosauria</taxon>
        <taxon>Dinosauria</taxon>
        <taxon>Saurischia</taxon>
        <taxon>Theropoda</taxon>
        <taxon>Coelurosauria</taxon>
        <taxon>Aves</taxon>
        <taxon>Neognathae</taxon>
        <taxon>Neoaves</taxon>
        <taxon>Telluraves</taxon>
        <taxon>Australaves</taxon>
        <taxon>Passeriformes</taxon>
        <taxon>Passeroidea</taxon>
        <taxon>Passeridae</taxon>
        <taxon>Chloebia</taxon>
    </lineage>
</organism>
<evidence type="ECO:0000313" key="3">
    <source>
        <dbReference type="Proteomes" id="UP000276834"/>
    </source>
</evidence>
<protein>
    <submittedName>
        <fullName evidence="2">Uncharacterized protein</fullName>
    </submittedName>
</protein>
<feature type="region of interest" description="Disordered" evidence="1">
    <location>
        <begin position="21"/>
        <end position="40"/>
    </location>
</feature>
<dbReference type="EMBL" id="QUSF01000002">
    <property type="protein sequence ID" value="RLW12413.1"/>
    <property type="molecule type" value="Genomic_DNA"/>
</dbReference>
<feature type="non-terminal residue" evidence="2">
    <location>
        <position position="165"/>
    </location>
</feature>
<reference evidence="2 3" key="1">
    <citation type="journal article" date="2018" name="Proc. R. Soc. B">
        <title>A non-coding region near Follistatin controls head colour polymorphism in the Gouldian finch.</title>
        <authorList>
            <person name="Toomey M.B."/>
            <person name="Marques C.I."/>
            <person name="Andrade P."/>
            <person name="Araujo P.M."/>
            <person name="Sabatino S."/>
            <person name="Gazda M.A."/>
            <person name="Afonso S."/>
            <person name="Lopes R.J."/>
            <person name="Corbo J.C."/>
            <person name="Carneiro M."/>
        </authorList>
    </citation>
    <scope>NUCLEOTIDE SEQUENCE [LARGE SCALE GENOMIC DNA]</scope>
    <source>
        <strain evidence="2">Red01</strain>
        <tissue evidence="2">Muscle</tissue>
    </source>
</reference>
<gene>
    <name evidence="2" type="ORF">DV515_00000914</name>
</gene>
<comment type="caution">
    <text evidence="2">The sequence shown here is derived from an EMBL/GenBank/DDBJ whole genome shotgun (WGS) entry which is preliminary data.</text>
</comment>
<dbReference type="OrthoDB" id="10665643at2759"/>
<sequence length="165" mass="19161">MEITLVKCKRTTKAKRFMPPRAVKGAGQEEDSRTKRVAGGKLSGRTSWKAEFCAILQEGKVWRGSPQEQPSNLHDLRGRQGRLTLQDQTYDGKWMRSDDQTFNGKEIQMLVKETTLESYNSKYLRRMEEGSFIRERSFPTPGGKDKTLFSCFKQLYFQNCSYIER</sequence>
<accession>A0A3L8T0P3</accession>
<keyword evidence="3" id="KW-1185">Reference proteome</keyword>
<proteinExistence type="predicted"/>
<dbReference type="Proteomes" id="UP000276834">
    <property type="component" value="Unassembled WGS sequence"/>
</dbReference>